<name>A0A4Y9SHY4_9BURK</name>
<dbReference type="RefSeq" id="WP_135206318.1">
    <property type="nucleotide sequence ID" value="NZ_SPVF01000084.1"/>
</dbReference>
<accession>A0A4Y9SHY4</accession>
<dbReference type="PANTHER" id="PTHR43747:SF4">
    <property type="entry name" value="FLAVIN-DEPENDENT TRYPTOPHAN HALOGENASE"/>
    <property type="match status" value="1"/>
</dbReference>
<feature type="binding site" evidence="2">
    <location>
        <position position="80"/>
    </location>
    <ligand>
        <name>7-chloro-L-tryptophan</name>
        <dbReference type="ChEBI" id="CHEBI:58713"/>
    </ligand>
</feature>
<dbReference type="GO" id="GO:0000166">
    <property type="term" value="F:nucleotide binding"/>
    <property type="evidence" value="ECO:0007669"/>
    <property type="project" value="UniProtKB-KW"/>
</dbReference>
<dbReference type="Gene3D" id="3.50.50.60">
    <property type="entry name" value="FAD/NAD(P)-binding domain"/>
    <property type="match status" value="1"/>
</dbReference>
<comment type="caution">
    <text evidence="3">The sequence shown here is derived from an EMBL/GenBank/DDBJ whole genome shotgun (WGS) entry which is preliminary data.</text>
</comment>
<dbReference type="FunFam" id="3.50.50.60:FF:000280">
    <property type="entry name" value="Tryptophan halogenase"/>
    <property type="match status" value="1"/>
</dbReference>
<evidence type="ECO:0000256" key="2">
    <source>
        <dbReference type="PIRSR" id="PIRSR011396-2"/>
    </source>
</evidence>
<dbReference type="InterPro" id="IPR006905">
    <property type="entry name" value="Flavin_halogenase"/>
</dbReference>
<evidence type="ECO:0000256" key="1">
    <source>
        <dbReference type="PIRSR" id="PIRSR011396-1"/>
    </source>
</evidence>
<feature type="active site" evidence="1">
    <location>
        <position position="80"/>
    </location>
</feature>
<dbReference type="InterPro" id="IPR050816">
    <property type="entry name" value="Flavin-dep_Halogenase_NPB"/>
</dbReference>
<dbReference type="OrthoDB" id="8868802at2"/>
<organism evidence="3 4">
    <name type="scientific">Zemynaea arenosa</name>
    <dbReference type="NCBI Taxonomy" id="2561931"/>
    <lineage>
        <taxon>Bacteria</taxon>
        <taxon>Pseudomonadati</taxon>
        <taxon>Pseudomonadota</taxon>
        <taxon>Betaproteobacteria</taxon>
        <taxon>Burkholderiales</taxon>
        <taxon>Oxalobacteraceae</taxon>
        <taxon>Telluria group</taxon>
        <taxon>Zemynaea</taxon>
    </lineage>
</organism>
<dbReference type="SUPFAM" id="SSF51905">
    <property type="entry name" value="FAD/NAD(P)-binding domain"/>
    <property type="match status" value="1"/>
</dbReference>
<proteinExistence type="predicted"/>
<keyword evidence="2" id="KW-0285">Flavoprotein</keyword>
<dbReference type="AlphaFoldDB" id="A0A4Y9SHY4"/>
<protein>
    <submittedName>
        <fullName evidence="3">Tryptophan 7-halogenase</fullName>
    </submittedName>
</protein>
<gene>
    <name evidence="3" type="ORF">E4L96_06035</name>
</gene>
<dbReference type="Proteomes" id="UP000298438">
    <property type="component" value="Unassembled WGS sequence"/>
</dbReference>
<dbReference type="InterPro" id="IPR036188">
    <property type="entry name" value="FAD/NAD-bd_sf"/>
</dbReference>
<evidence type="ECO:0000313" key="3">
    <source>
        <dbReference type="EMBL" id="TFW24489.1"/>
    </source>
</evidence>
<feature type="binding site" evidence="2">
    <location>
        <position position="350"/>
    </location>
    <ligand>
        <name>FAD</name>
        <dbReference type="ChEBI" id="CHEBI:57692"/>
    </ligand>
</feature>
<keyword evidence="2" id="KW-0547">Nucleotide-binding</keyword>
<keyword evidence="4" id="KW-1185">Reference proteome</keyword>
<dbReference type="EMBL" id="SPVF01000084">
    <property type="protein sequence ID" value="TFW24489.1"/>
    <property type="molecule type" value="Genomic_DNA"/>
</dbReference>
<dbReference type="PIRSF" id="PIRSF011396">
    <property type="entry name" value="Trp_halogenase"/>
    <property type="match status" value="1"/>
</dbReference>
<dbReference type="GO" id="GO:0004497">
    <property type="term" value="F:monooxygenase activity"/>
    <property type="evidence" value="ECO:0007669"/>
    <property type="project" value="InterPro"/>
</dbReference>
<dbReference type="PANTHER" id="PTHR43747">
    <property type="entry name" value="FAD-BINDING PROTEIN"/>
    <property type="match status" value="1"/>
</dbReference>
<feature type="binding site" evidence="2">
    <location>
        <position position="346"/>
    </location>
    <ligand>
        <name>L-tryptophan</name>
        <dbReference type="ChEBI" id="CHEBI:57912"/>
    </ligand>
</feature>
<sequence>MDSQRISSITVIGGGSAGWMAAAAIATYLGRSCTVRLVESEEIGIVGVGEASVPHIRLFNGQWLGIDEAEFVKRTQATVKLGIQFNDWSRIGDSYIHGFGAIGRSLGPLPFHQFWLKLFLSGRAGPIGAYSPQTVMAPLGKFAPRDRNAAPGTPLADIAYAYHFDATLYARYLRELGEQRGVQRIEGKIVSVQQRADDGFIESVTLESGQVIGGELFIDCSGFRGLLIEQTLKTGYHDWSHWLPCDRAMAVPSARVDPITPYTQSSARPAGWQWRIPLQHRVGNGYVYSSQHISDDEAAATLLSHLDGEALAEPRALRFTTGVRRKCWNKNVVALGLASGFLEPLESTSIYLAQSGVTRLLSLFPGRDFNPLLVDRFNRESEFEYERIRDFLILHYHATERDDTPFWDYCRTMSIPDSLRETMDLFRADGRYFRNGEDFFALPSWVQVMLGQRIVPRGYHPIVDEMPEERLVEHVEGMRRSLADAVATMPSHQEWIDRYWKAPAP</sequence>
<keyword evidence="2" id="KW-0274">FAD</keyword>
<evidence type="ECO:0000313" key="4">
    <source>
        <dbReference type="Proteomes" id="UP000298438"/>
    </source>
</evidence>
<feature type="binding site" evidence="2">
    <location>
        <position position="337"/>
    </location>
    <ligand>
        <name>FAD</name>
        <dbReference type="ChEBI" id="CHEBI:57692"/>
    </ligand>
</feature>
<dbReference type="Pfam" id="PF04820">
    <property type="entry name" value="Trp_halogenase"/>
    <property type="match status" value="1"/>
</dbReference>
<dbReference type="InterPro" id="IPR033856">
    <property type="entry name" value="Trp_halogen"/>
</dbReference>
<feature type="binding site" evidence="2">
    <location>
        <begin position="14"/>
        <end position="17"/>
    </location>
    <ligand>
        <name>FAD</name>
        <dbReference type="ChEBI" id="CHEBI:57692"/>
    </ligand>
</feature>
<reference evidence="3 4" key="1">
    <citation type="submission" date="2019-03" db="EMBL/GenBank/DDBJ databases">
        <title>Draft Genome Sequence of Massilia arenosa sp. nov., a Novel Massilia Species Isolated from a Sandy-loam Maize Soil.</title>
        <authorList>
            <person name="Raths R."/>
            <person name="Peta V."/>
            <person name="Bucking H."/>
        </authorList>
    </citation>
    <scope>NUCLEOTIDE SEQUENCE [LARGE SCALE GENOMIC DNA]</scope>
    <source>
        <strain evidence="3 4">MC02</strain>
    </source>
</reference>